<evidence type="ECO:0000313" key="2">
    <source>
        <dbReference type="Proteomes" id="UP000298663"/>
    </source>
</evidence>
<comment type="caution">
    <text evidence="1">The sequence shown here is derived from an EMBL/GenBank/DDBJ whole genome shotgun (WGS) entry which is preliminary data.</text>
</comment>
<sequence length="113" mass="12457">MLPAASSFDSSAVPAFICCLVLTDNNFVGTAPYQTRHRCHLNSHLNPCICNAFGTDRQNSSFVKPISFCCLFASDRDHNKRLFEQTEFLCANFILTTPVSTQDRFPCLSGGTG</sequence>
<accession>A0A4U5MR43</accession>
<dbReference type="AlphaFoldDB" id="A0A4U5MR43"/>
<name>A0A4U5MR43_STECR</name>
<protein>
    <submittedName>
        <fullName evidence="1">Uncharacterized protein</fullName>
    </submittedName>
</protein>
<gene>
    <name evidence="1" type="ORF">L596_019334</name>
</gene>
<reference evidence="1 2" key="1">
    <citation type="journal article" date="2015" name="Genome Biol.">
        <title>Comparative genomics of Steinernema reveals deeply conserved gene regulatory networks.</title>
        <authorList>
            <person name="Dillman A.R."/>
            <person name="Macchietto M."/>
            <person name="Porter C.F."/>
            <person name="Rogers A."/>
            <person name="Williams B."/>
            <person name="Antoshechkin I."/>
            <person name="Lee M.M."/>
            <person name="Goodwin Z."/>
            <person name="Lu X."/>
            <person name="Lewis E.E."/>
            <person name="Goodrich-Blair H."/>
            <person name="Stock S.P."/>
            <person name="Adams B.J."/>
            <person name="Sternberg P.W."/>
            <person name="Mortazavi A."/>
        </authorList>
    </citation>
    <scope>NUCLEOTIDE SEQUENCE [LARGE SCALE GENOMIC DNA]</scope>
    <source>
        <strain evidence="1 2">ALL</strain>
    </source>
</reference>
<proteinExistence type="predicted"/>
<organism evidence="1 2">
    <name type="scientific">Steinernema carpocapsae</name>
    <name type="common">Entomopathogenic nematode</name>
    <dbReference type="NCBI Taxonomy" id="34508"/>
    <lineage>
        <taxon>Eukaryota</taxon>
        <taxon>Metazoa</taxon>
        <taxon>Ecdysozoa</taxon>
        <taxon>Nematoda</taxon>
        <taxon>Chromadorea</taxon>
        <taxon>Rhabditida</taxon>
        <taxon>Tylenchina</taxon>
        <taxon>Panagrolaimomorpha</taxon>
        <taxon>Strongyloidoidea</taxon>
        <taxon>Steinernematidae</taxon>
        <taxon>Steinernema</taxon>
    </lineage>
</organism>
<keyword evidence="2" id="KW-1185">Reference proteome</keyword>
<dbReference type="Proteomes" id="UP000298663">
    <property type="component" value="Unassembled WGS sequence"/>
</dbReference>
<reference evidence="1 2" key="2">
    <citation type="journal article" date="2019" name="G3 (Bethesda)">
        <title>Hybrid Assembly of the Genome of the Entomopathogenic Nematode Steinernema carpocapsae Identifies the X-Chromosome.</title>
        <authorList>
            <person name="Serra L."/>
            <person name="Macchietto M."/>
            <person name="Macias-Munoz A."/>
            <person name="McGill C.J."/>
            <person name="Rodriguez I.M."/>
            <person name="Rodriguez B."/>
            <person name="Murad R."/>
            <person name="Mortazavi A."/>
        </authorList>
    </citation>
    <scope>NUCLEOTIDE SEQUENCE [LARGE SCALE GENOMIC DNA]</scope>
    <source>
        <strain evidence="1 2">ALL</strain>
    </source>
</reference>
<evidence type="ECO:0000313" key="1">
    <source>
        <dbReference type="EMBL" id="TKR71793.1"/>
    </source>
</evidence>
<dbReference type="EMBL" id="AZBU02000006">
    <property type="protein sequence ID" value="TKR71793.1"/>
    <property type="molecule type" value="Genomic_DNA"/>
</dbReference>